<dbReference type="InterPro" id="IPR055355">
    <property type="entry name" value="ZP-C"/>
</dbReference>
<keyword evidence="4" id="KW-0732">Signal</keyword>
<feature type="chain" id="PRO_5045022204" evidence="4">
    <location>
        <begin position="22"/>
        <end position="593"/>
    </location>
</feature>
<evidence type="ECO:0000256" key="3">
    <source>
        <dbReference type="SAM" id="Phobius"/>
    </source>
</evidence>
<dbReference type="PROSITE" id="PS51034">
    <property type="entry name" value="ZP_2"/>
    <property type="match status" value="1"/>
</dbReference>
<feature type="transmembrane region" description="Helical" evidence="3">
    <location>
        <begin position="561"/>
        <end position="583"/>
    </location>
</feature>
<dbReference type="GeneID" id="106809298"/>
<evidence type="ECO:0000259" key="5">
    <source>
        <dbReference type="PROSITE" id="PS51034"/>
    </source>
</evidence>
<keyword evidence="3" id="KW-1133">Transmembrane helix</keyword>
<organism evidence="6 8">
    <name type="scientific">Priapulus caudatus</name>
    <name type="common">Priapulid worm</name>
    <dbReference type="NCBI Taxonomy" id="37621"/>
    <lineage>
        <taxon>Eukaryota</taxon>
        <taxon>Metazoa</taxon>
        <taxon>Ecdysozoa</taxon>
        <taxon>Scalidophora</taxon>
        <taxon>Priapulida</taxon>
        <taxon>Priapulimorpha</taxon>
        <taxon>Priapulimorphida</taxon>
        <taxon>Priapulidae</taxon>
        <taxon>Priapulus</taxon>
    </lineage>
</organism>
<dbReference type="Gene3D" id="2.60.40.4100">
    <property type="entry name" value="Zona pellucida, ZP-C domain"/>
    <property type="match status" value="1"/>
</dbReference>
<dbReference type="PANTHER" id="PTHR46560:SF5">
    <property type="entry name" value="CYPHER, ISOFORM B"/>
    <property type="match status" value="1"/>
</dbReference>
<evidence type="ECO:0000313" key="6">
    <source>
        <dbReference type="Proteomes" id="UP000695022"/>
    </source>
</evidence>
<dbReference type="PANTHER" id="PTHR46560">
    <property type="entry name" value="CYPHER, ISOFORM B"/>
    <property type="match status" value="1"/>
</dbReference>
<keyword evidence="3" id="KW-0472">Membrane</keyword>
<evidence type="ECO:0000313" key="8">
    <source>
        <dbReference type="RefSeq" id="XP_014667825.1"/>
    </source>
</evidence>
<evidence type="ECO:0000313" key="7">
    <source>
        <dbReference type="RefSeq" id="XP_014667824.1"/>
    </source>
</evidence>
<keyword evidence="3" id="KW-0812">Transmembrane</keyword>
<feature type="domain" description="ZP" evidence="5">
    <location>
        <begin position="136"/>
        <end position="463"/>
    </location>
</feature>
<feature type="compositionally biased region" description="Low complexity" evidence="2">
    <location>
        <begin position="30"/>
        <end position="79"/>
    </location>
</feature>
<feature type="compositionally biased region" description="Polar residues" evidence="2">
    <location>
        <begin position="105"/>
        <end position="115"/>
    </location>
</feature>
<dbReference type="RefSeq" id="XP_014667824.1">
    <property type="nucleotide sequence ID" value="XM_014812338.1"/>
</dbReference>
<feature type="region of interest" description="Disordered" evidence="2">
    <location>
        <begin position="494"/>
        <end position="516"/>
    </location>
</feature>
<sequence length="593" mass="65374">MQAAFFAIVLLVWTGTMKVQAQDPVHRPYSRQQQSRQQPQPQWQQQWRQQQLARGRGASRGADVSASSAAATTAGRAQSTDSATTIQQAGRGRAPAADSGRVSAPVNSGRTQANPYSGLYRGNQQGQALVKNIIVKCLDTPGRKLMEVTLEMSNSFWGSVYTARDFGSSNCRARGTGSNYVRLYVPFYGCSTRELVDRQRAPRQRKFVNNIVVQNSPNSIVAGTDKAYPVSCTLRLSQPTTTTAPAPMPLQAQVNTGGLGNRFSGYGNVPIEHLLSGQHEPFTNYDQGRSFNTYNNHLLGGGHDEHTDIKWLEDDADFNEQHGGAPLNEKPDPELTVFPGVSGSTENFFTVGQPATVLVEWDNTKNWDVMIRNCYAHDGRGQYFIKLIDDMGCARHDLTGAPLYLTNPVRDFGFSGGIVTRTIDFNFFSFRFPSSDTVYFHCETRICEHACVPGQCFYAHNPYTRPKKHNHHKRSADFNETLIEDTETTATRDETLKKKPKQEVNVKGDGGERKPREEVKVELSEGIVVFLPGLNDETTLVEVEAATAPAAPDTASCVQPVSFYSVIAATIVFVILTAVVVSLKVKHVTVSKV</sequence>
<name>A0ABM1E6K4_PRICU</name>
<feature type="region of interest" description="Disordered" evidence="2">
    <location>
        <begin position="24"/>
        <end position="119"/>
    </location>
</feature>
<proteinExistence type="predicted"/>
<dbReference type="Pfam" id="PF00100">
    <property type="entry name" value="Zona_pellucida"/>
    <property type="match status" value="1"/>
</dbReference>
<dbReference type="InterPro" id="IPR001507">
    <property type="entry name" value="ZP_dom"/>
</dbReference>
<feature type="signal peptide" evidence="4">
    <location>
        <begin position="1"/>
        <end position="21"/>
    </location>
</feature>
<gene>
    <name evidence="7 8" type="primary">LOC106809298</name>
</gene>
<protein>
    <submittedName>
        <fullName evidence="7 8">Uncharacterized protein LOC106809298</fullName>
    </submittedName>
</protein>
<evidence type="ECO:0000256" key="1">
    <source>
        <dbReference type="ARBA" id="ARBA00023157"/>
    </source>
</evidence>
<evidence type="ECO:0000256" key="4">
    <source>
        <dbReference type="SAM" id="SignalP"/>
    </source>
</evidence>
<keyword evidence="6" id="KW-1185">Reference proteome</keyword>
<dbReference type="RefSeq" id="XP_014667825.1">
    <property type="nucleotide sequence ID" value="XM_014812339.1"/>
</dbReference>
<reference evidence="7 8" key="1">
    <citation type="submission" date="2025-05" db="UniProtKB">
        <authorList>
            <consortium name="RefSeq"/>
        </authorList>
    </citation>
    <scope>IDENTIFICATION</scope>
</reference>
<dbReference type="InterPro" id="IPR042235">
    <property type="entry name" value="ZP-C_dom"/>
</dbReference>
<dbReference type="SMART" id="SM00241">
    <property type="entry name" value="ZP"/>
    <property type="match status" value="1"/>
</dbReference>
<keyword evidence="1" id="KW-1015">Disulfide bond</keyword>
<dbReference type="Proteomes" id="UP000695022">
    <property type="component" value="Unplaced"/>
</dbReference>
<accession>A0ABM1E6K4</accession>
<evidence type="ECO:0000256" key="2">
    <source>
        <dbReference type="SAM" id="MobiDB-lite"/>
    </source>
</evidence>